<dbReference type="STRING" id="1915074.SPHI_28150"/>
<comment type="caution">
    <text evidence="3">The sequence shown here is derived from an EMBL/GenBank/DDBJ whole genome shotgun (WGS) entry which is preliminary data.</text>
</comment>
<reference evidence="3 4" key="1">
    <citation type="submission" date="2016-11" db="EMBL/GenBank/DDBJ databases">
        <title>Genome sequence of Sphingomonas jeddahensis G39.</title>
        <authorList>
            <person name="Poehlein A."/>
            <person name="Wuebbeler J.H."/>
            <person name="Steinbuechel A."/>
            <person name="Daniel R."/>
        </authorList>
    </citation>
    <scope>NUCLEOTIDE SEQUENCE [LARGE SCALE GENOMIC DNA]</scope>
    <source>
        <strain evidence="3 4">G39</strain>
    </source>
</reference>
<feature type="chain" id="PRO_5012844141" description="Secreted protein" evidence="2">
    <location>
        <begin position="25"/>
        <end position="166"/>
    </location>
</feature>
<protein>
    <recommendedName>
        <fullName evidence="5">Secreted protein</fullName>
    </recommendedName>
</protein>
<sequence>MFRPFVLSAAAVLALAPAAVSAQADAQPEVQGANQAESGQPPQRIRQVTLTGEERCPTAAADEIVVCSRLDPNEQFRVPKELRRPLEVPAQNQSWVNRAATVDRVGRVAGGLPNTCSPIGAGGQTGCGIMAGQAWAAERRQAQREAEAITPGTRTDIDIEDDEPRE</sequence>
<dbReference type="RefSeq" id="WP_076745568.1">
    <property type="nucleotide sequence ID" value="NZ_MPSB01000018.1"/>
</dbReference>
<evidence type="ECO:0000313" key="3">
    <source>
        <dbReference type="EMBL" id="ONF95035.1"/>
    </source>
</evidence>
<accession>A0A1V2ERD0</accession>
<dbReference type="Proteomes" id="UP000188729">
    <property type="component" value="Unassembled WGS sequence"/>
</dbReference>
<evidence type="ECO:0008006" key="5">
    <source>
        <dbReference type="Google" id="ProtNLM"/>
    </source>
</evidence>
<dbReference type="AlphaFoldDB" id="A0A1V2ERD0"/>
<feature type="signal peptide" evidence="2">
    <location>
        <begin position="1"/>
        <end position="24"/>
    </location>
</feature>
<dbReference type="EMBL" id="MPSB01000018">
    <property type="protein sequence ID" value="ONF95035.1"/>
    <property type="molecule type" value="Genomic_DNA"/>
</dbReference>
<feature type="region of interest" description="Disordered" evidence="1">
    <location>
        <begin position="142"/>
        <end position="166"/>
    </location>
</feature>
<dbReference type="OrthoDB" id="7570448at2"/>
<name>A0A1V2ERD0_9SPHN</name>
<evidence type="ECO:0000256" key="2">
    <source>
        <dbReference type="SAM" id="SignalP"/>
    </source>
</evidence>
<keyword evidence="4" id="KW-1185">Reference proteome</keyword>
<evidence type="ECO:0000256" key="1">
    <source>
        <dbReference type="SAM" id="MobiDB-lite"/>
    </source>
</evidence>
<evidence type="ECO:0000313" key="4">
    <source>
        <dbReference type="Proteomes" id="UP000188729"/>
    </source>
</evidence>
<keyword evidence="2" id="KW-0732">Signal</keyword>
<gene>
    <name evidence="3" type="ORF">SPHI_28150</name>
</gene>
<organism evidence="3 4">
    <name type="scientific">Sphingomonas jeddahensis</name>
    <dbReference type="NCBI Taxonomy" id="1915074"/>
    <lineage>
        <taxon>Bacteria</taxon>
        <taxon>Pseudomonadati</taxon>
        <taxon>Pseudomonadota</taxon>
        <taxon>Alphaproteobacteria</taxon>
        <taxon>Sphingomonadales</taxon>
        <taxon>Sphingomonadaceae</taxon>
        <taxon>Sphingomonas</taxon>
    </lineage>
</organism>
<proteinExistence type="predicted"/>